<organism evidence="7 8">
    <name type="scientific">Coemansia interrupta</name>
    <dbReference type="NCBI Taxonomy" id="1126814"/>
    <lineage>
        <taxon>Eukaryota</taxon>
        <taxon>Fungi</taxon>
        <taxon>Fungi incertae sedis</taxon>
        <taxon>Zoopagomycota</taxon>
        <taxon>Kickxellomycotina</taxon>
        <taxon>Kickxellomycetes</taxon>
        <taxon>Kickxellales</taxon>
        <taxon>Kickxellaceae</taxon>
        <taxon>Coemansia</taxon>
    </lineage>
</organism>
<dbReference type="Proteomes" id="UP001140172">
    <property type="component" value="Unassembled WGS sequence"/>
</dbReference>
<dbReference type="EMBL" id="JANBUM010000088">
    <property type="protein sequence ID" value="KAJ2785409.1"/>
    <property type="molecule type" value="Genomic_DNA"/>
</dbReference>
<dbReference type="InterPro" id="IPR036236">
    <property type="entry name" value="Znf_C2H2_sf"/>
</dbReference>
<dbReference type="GO" id="GO:0003676">
    <property type="term" value="F:nucleic acid binding"/>
    <property type="evidence" value="ECO:0007669"/>
    <property type="project" value="InterPro"/>
</dbReference>
<evidence type="ECO:0000256" key="5">
    <source>
        <dbReference type="SAM" id="MobiDB-lite"/>
    </source>
</evidence>
<dbReference type="OrthoDB" id="30343at2759"/>
<name>A0A9W8LLJ5_9FUNG</name>
<dbReference type="InterPro" id="IPR022755">
    <property type="entry name" value="Znf_C2H2_jaz"/>
</dbReference>
<dbReference type="SMART" id="SM00451">
    <property type="entry name" value="ZnF_U1"/>
    <property type="match status" value="1"/>
</dbReference>
<dbReference type="Pfam" id="PF12171">
    <property type="entry name" value="zf-C2H2_jaz"/>
    <property type="match status" value="1"/>
</dbReference>
<feature type="domain" description="U1-type" evidence="6">
    <location>
        <begin position="93"/>
        <end position="127"/>
    </location>
</feature>
<evidence type="ECO:0000256" key="1">
    <source>
        <dbReference type="ARBA" id="ARBA00022723"/>
    </source>
</evidence>
<dbReference type="GO" id="GO:0000398">
    <property type="term" value="P:mRNA splicing, via spliceosome"/>
    <property type="evidence" value="ECO:0007669"/>
    <property type="project" value="InterPro"/>
</dbReference>
<feature type="region of interest" description="Disordered" evidence="5">
    <location>
        <begin position="1"/>
        <end position="64"/>
    </location>
</feature>
<dbReference type="GO" id="GO:0008270">
    <property type="term" value="F:zinc ion binding"/>
    <property type="evidence" value="ECO:0007669"/>
    <property type="project" value="UniProtKB-KW"/>
</dbReference>
<feature type="region of interest" description="Disordered" evidence="5">
    <location>
        <begin position="175"/>
        <end position="232"/>
    </location>
</feature>
<evidence type="ECO:0000256" key="4">
    <source>
        <dbReference type="ARBA" id="ARBA00023242"/>
    </source>
</evidence>
<feature type="compositionally biased region" description="Basic and acidic residues" evidence="5">
    <location>
        <begin position="190"/>
        <end position="203"/>
    </location>
</feature>
<feature type="compositionally biased region" description="Basic and acidic residues" evidence="5">
    <location>
        <begin position="24"/>
        <end position="34"/>
    </location>
</feature>
<sequence length="232" mass="26288">MNAYGGDKKNSNSRRTWDTAVYEQKAREREQQIKDEEEDEERRRKGLKPRARPGTTASAKTKGLLQARKQTVNLEGMVGKVQVVQASSAASGQPGFYCSVCDVTVKDSLTYLDHINGKNHQRMLNRGMKVASETVDDVLAKLESLREARRRRDEQKNAIYDFDEQVRRQEMLQAERRRRRKEAKKRQKSSKADTDGNYAKDGDGDGDNDNDDDDDGMIAMMGFGNFGSTKNA</sequence>
<keyword evidence="1" id="KW-0479">Metal-binding</keyword>
<evidence type="ECO:0000259" key="6">
    <source>
        <dbReference type="SMART" id="SM00451"/>
    </source>
</evidence>
<dbReference type="Gene3D" id="3.30.160.60">
    <property type="entry name" value="Classic Zinc Finger"/>
    <property type="match status" value="1"/>
</dbReference>
<keyword evidence="8" id="KW-1185">Reference proteome</keyword>
<proteinExistence type="predicted"/>
<evidence type="ECO:0000313" key="8">
    <source>
        <dbReference type="Proteomes" id="UP001140172"/>
    </source>
</evidence>
<dbReference type="GO" id="GO:0005681">
    <property type="term" value="C:spliceosomal complex"/>
    <property type="evidence" value="ECO:0007669"/>
    <property type="project" value="InterPro"/>
</dbReference>
<dbReference type="AlphaFoldDB" id="A0A9W8LLJ5"/>
<protein>
    <submittedName>
        <fullName evidence="7">U4/U6.U5 snRNP associated protein</fullName>
    </submittedName>
</protein>
<accession>A0A9W8LLJ5</accession>
<dbReference type="InterPro" id="IPR003604">
    <property type="entry name" value="Matrin/U1-like-C_Znf_C2H2"/>
</dbReference>
<keyword evidence="4" id="KW-0539">Nucleus</keyword>
<dbReference type="GO" id="GO:0046540">
    <property type="term" value="C:U4/U6 x U5 tri-snRNP complex"/>
    <property type="evidence" value="ECO:0007669"/>
    <property type="project" value="TreeGrafter"/>
</dbReference>
<dbReference type="PANTHER" id="PTHR45986:SF1">
    <property type="entry name" value="ZINC FINGER MATRIN-TYPE PROTEIN 2"/>
    <property type="match status" value="1"/>
</dbReference>
<keyword evidence="2" id="KW-0863">Zinc-finger</keyword>
<keyword evidence="3" id="KW-0862">Zinc</keyword>
<dbReference type="PANTHER" id="PTHR45986">
    <property type="entry name" value="ZINC FINGER MATRIN-TYPE PROTEIN 2"/>
    <property type="match status" value="1"/>
</dbReference>
<evidence type="ECO:0000256" key="3">
    <source>
        <dbReference type="ARBA" id="ARBA00022833"/>
    </source>
</evidence>
<reference evidence="7" key="1">
    <citation type="submission" date="2022-07" db="EMBL/GenBank/DDBJ databases">
        <title>Phylogenomic reconstructions and comparative analyses of Kickxellomycotina fungi.</title>
        <authorList>
            <person name="Reynolds N.K."/>
            <person name="Stajich J.E."/>
            <person name="Barry K."/>
            <person name="Grigoriev I.V."/>
            <person name="Crous P."/>
            <person name="Smith M.E."/>
        </authorList>
    </citation>
    <scope>NUCLEOTIDE SEQUENCE</scope>
    <source>
        <strain evidence="7">BCRC 34489</strain>
    </source>
</reference>
<feature type="compositionally biased region" description="Basic residues" evidence="5">
    <location>
        <begin position="176"/>
        <end position="189"/>
    </location>
</feature>
<dbReference type="InterPro" id="IPR040107">
    <property type="entry name" value="Snu23"/>
</dbReference>
<evidence type="ECO:0000313" key="7">
    <source>
        <dbReference type="EMBL" id="KAJ2785409.1"/>
    </source>
</evidence>
<comment type="caution">
    <text evidence="7">The sequence shown here is derived from an EMBL/GenBank/DDBJ whole genome shotgun (WGS) entry which is preliminary data.</text>
</comment>
<feature type="compositionally biased region" description="Acidic residues" evidence="5">
    <location>
        <begin position="204"/>
        <end position="216"/>
    </location>
</feature>
<dbReference type="SUPFAM" id="SSF57667">
    <property type="entry name" value="beta-beta-alpha zinc fingers"/>
    <property type="match status" value="1"/>
</dbReference>
<feature type="compositionally biased region" description="Basic and acidic residues" evidence="5">
    <location>
        <begin position="1"/>
        <end position="10"/>
    </location>
</feature>
<evidence type="ECO:0000256" key="2">
    <source>
        <dbReference type="ARBA" id="ARBA00022771"/>
    </source>
</evidence>
<gene>
    <name evidence="7" type="primary">SNU23</name>
    <name evidence="7" type="ORF">GGI15_001925</name>
</gene>